<reference evidence="2" key="1">
    <citation type="submission" date="2011-12" db="EMBL/GenBank/DDBJ databases">
        <title>Complete sequence of Tannerella forsythia ATCC 43037.</title>
        <authorList>
            <person name="Dewhirst F."/>
            <person name="Tanner A."/>
            <person name="Izard J."/>
            <person name="Brinkac L."/>
            <person name="Durkin A.S."/>
            <person name="Hostetler J."/>
            <person name="Shetty J."/>
            <person name="Torralba M."/>
            <person name="Gill S."/>
            <person name="Nelson K."/>
        </authorList>
    </citation>
    <scope>NUCLEOTIDE SEQUENCE [LARGE SCALE GENOMIC DNA]</scope>
    <source>
        <strain evidence="2">ATCC 43037 / JCM 10827 / CCUG 33226 / KCTC 5666 / FDC 338</strain>
    </source>
</reference>
<dbReference type="STRING" id="203275.BFO_1160"/>
<organism evidence="1 2">
    <name type="scientific">Tannerella forsythia (strain ATCC 43037 / JCM 10827 / CCUG 21028 A / KCTC 5666 / FDC 338)</name>
    <name type="common">Bacteroides forsythus</name>
    <dbReference type="NCBI Taxonomy" id="203275"/>
    <lineage>
        <taxon>Bacteria</taxon>
        <taxon>Pseudomonadati</taxon>
        <taxon>Bacteroidota</taxon>
        <taxon>Bacteroidia</taxon>
        <taxon>Bacteroidales</taxon>
        <taxon>Tannerellaceae</taxon>
        <taxon>Tannerella</taxon>
    </lineage>
</organism>
<dbReference type="Proteomes" id="UP000005436">
    <property type="component" value="Chromosome"/>
</dbReference>
<gene>
    <name evidence="1" type="ordered locus">BFO_1160</name>
</gene>
<accession>G8UIH2</accession>
<dbReference type="KEGG" id="tfo:BFO_1160"/>
<name>G8UIH2_TANFA</name>
<dbReference type="EMBL" id="CP003191">
    <property type="protein sequence ID" value="AEW22060.1"/>
    <property type="molecule type" value="Genomic_DNA"/>
</dbReference>
<keyword evidence="2" id="KW-1185">Reference proteome</keyword>
<sequence length="38" mass="4667">MFARHNNRFGRGWQGRNELRLYGAYTMMYSHSYLVIRN</sequence>
<dbReference type="HOGENOM" id="CLU_3334071_0_0_10"/>
<proteinExistence type="predicted"/>
<evidence type="ECO:0000313" key="2">
    <source>
        <dbReference type="Proteomes" id="UP000005436"/>
    </source>
</evidence>
<dbReference type="AlphaFoldDB" id="G8UIH2"/>
<evidence type="ECO:0000313" key="1">
    <source>
        <dbReference type="EMBL" id="AEW22060.1"/>
    </source>
</evidence>
<protein>
    <submittedName>
        <fullName evidence="1">Uncharacterized protein</fullName>
    </submittedName>
</protein>